<keyword evidence="4" id="KW-1185">Reference proteome</keyword>
<dbReference type="PANTHER" id="PTHR15350">
    <property type="entry name" value="COP9 SIGNALOSOME COMPLEX SUBUNIT 7/DENDRITIC CELL PROTEIN GA17"/>
    <property type="match status" value="1"/>
</dbReference>
<protein>
    <submittedName>
        <fullName evidence="3">Uncharacterized protein</fullName>
    </submittedName>
</protein>
<organism evidence="3 4">
    <name type="scientific">Thalassiosira oceanica</name>
    <name type="common">Marine diatom</name>
    <dbReference type="NCBI Taxonomy" id="159749"/>
    <lineage>
        <taxon>Eukaryota</taxon>
        <taxon>Sar</taxon>
        <taxon>Stramenopiles</taxon>
        <taxon>Ochrophyta</taxon>
        <taxon>Bacillariophyta</taxon>
        <taxon>Coscinodiscophyceae</taxon>
        <taxon>Thalassiosirophycidae</taxon>
        <taxon>Thalassiosirales</taxon>
        <taxon>Thalassiosiraceae</taxon>
        <taxon>Thalassiosira</taxon>
    </lineage>
</organism>
<feature type="region of interest" description="Disordered" evidence="2">
    <location>
        <begin position="116"/>
        <end position="143"/>
    </location>
</feature>
<sequence>MTMSSQSTSLLEEFRASSLSPPLLQSLLHKLLSHPKIFNGFSDVLGLPAVQSCLAGMDDAKRGQLVRTVELFAWGTVRDYHALREKDGVWSLNDAQLEKLRMLSAVSVARDRVDRHNKEDTDVEMAGASPRRPRKSPGKERSVLSVPYAALADELRMLGPDGGYDEGRDLRPLEDLLANCVYSNLLAGRLDQASGCFRIDPHVPVVHDGGVHGSILGRDVDTSSPESAERELGRMVSALETFLGQSNALLGTLEESAAAVASDRTADEARWKAVAKAVEECQTKGRDGPGSGAMGMMMDVARGVRGGGHEDPMDVVDAMGGTRRVKRSKGVHA</sequence>
<evidence type="ECO:0000256" key="2">
    <source>
        <dbReference type="SAM" id="MobiDB-lite"/>
    </source>
</evidence>
<comment type="caution">
    <text evidence="3">The sequence shown here is derived from an EMBL/GenBank/DDBJ whole genome shotgun (WGS) entry which is preliminary data.</text>
</comment>
<dbReference type="OrthoDB" id="46999at2759"/>
<evidence type="ECO:0000256" key="1">
    <source>
        <dbReference type="ARBA" id="ARBA00022790"/>
    </source>
</evidence>
<dbReference type="InterPro" id="IPR045237">
    <property type="entry name" value="COPS7/eIF3m"/>
</dbReference>
<evidence type="ECO:0000313" key="4">
    <source>
        <dbReference type="Proteomes" id="UP000266841"/>
    </source>
</evidence>
<reference evidence="3 4" key="1">
    <citation type="journal article" date="2012" name="Genome Biol.">
        <title>Genome and low-iron response of an oceanic diatom adapted to chronic iron limitation.</title>
        <authorList>
            <person name="Lommer M."/>
            <person name="Specht M."/>
            <person name="Roy A.S."/>
            <person name="Kraemer L."/>
            <person name="Andreson R."/>
            <person name="Gutowska M.A."/>
            <person name="Wolf J."/>
            <person name="Bergner S.V."/>
            <person name="Schilhabel M.B."/>
            <person name="Klostermeier U.C."/>
            <person name="Beiko R.G."/>
            <person name="Rosenstiel P."/>
            <person name="Hippler M."/>
            <person name="Laroche J."/>
        </authorList>
    </citation>
    <scope>NUCLEOTIDE SEQUENCE [LARGE SCALE GENOMIC DNA]</scope>
    <source>
        <strain evidence="3 4">CCMP1005</strain>
    </source>
</reference>
<dbReference type="PANTHER" id="PTHR15350:SF5">
    <property type="entry name" value="COP9 SIGNALOSOME COMPLEX SUBUNIT 7"/>
    <property type="match status" value="1"/>
</dbReference>
<dbReference type="AlphaFoldDB" id="K0TCA2"/>
<dbReference type="Proteomes" id="UP000266841">
    <property type="component" value="Unassembled WGS sequence"/>
</dbReference>
<evidence type="ECO:0000313" key="3">
    <source>
        <dbReference type="EMBL" id="EJK74759.1"/>
    </source>
</evidence>
<dbReference type="GO" id="GO:0008180">
    <property type="term" value="C:COP9 signalosome"/>
    <property type="evidence" value="ECO:0007669"/>
    <property type="project" value="UniProtKB-KW"/>
</dbReference>
<accession>K0TCA2</accession>
<proteinExistence type="predicted"/>
<gene>
    <name evidence="3" type="ORF">THAOC_03547</name>
</gene>
<keyword evidence="1" id="KW-0736">Signalosome</keyword>
<dbReference type="eggNOG" id="KOG3250">
    <property type="taxonomic scope" value="Eukaryota"/>
</dbReference>
<name>K0TCA2_THAOC</name>
<dbReference type="EMBL" id="AGNL01003396">
    <property type="protein sequence ID" value="EJK74759.1"/>
    <property type="molecule type" value="Genomic_DNA"/>
</dbReference>